<organism evidence="7 8">
    <name type="scientific">Actinopolyspora erythraea</name>
    <dbReference type="NCBI Taxonomy" id="414996"/>
    <lineage>
        <taxon>Bacteria</taxon>
        <taxon>Bacillati</taxon>
        <taxon>Actinomycetota</taxon>
        <taxon>Actinomycetes</taxon>
        <taxon>Actinopolysporales</taxon>
        <taxon>Actinopolysporaceae</taxon>
        <taxon>Actinopolyspora</taxon>
    </lineage>
</organism>
<feature type="domain" description="Aminotransferase class I/classII large" evidence="6">
    <location>
        <begin position="69"/>
        <end position="426"/>
    </location>
</feature>
<evidence type="ECO:0000256" key="5">
    <source>
        <dbReference type="ARBA" id="ARBA00022898"/>
    </source>
</evidence>
<dbReference type="PANTHER" id="PTHR46383:SF1">
    <property type="entry name" value="ASPARTATE AMINOTRANSFERASE"/>
    <property type="match status" value="1"/>
</dbReference>
<comment type="cofactor">
    <cofactor evidence="1">
        <name>pyridoxal 5'-phosphate</name>
        <dbReference type="ChEBI" id="CHEBI:597326"/>
    </cofactor>
</comment>
<dbReference type="GO" id="GO:0006520">
    <property type="term" value="P:amino acid metabolic process"/>
    <property type="evidence" value="ECO:0007669"/>
    <property type="project" value="InterPro"/>
</dbReference>
<evidence type="ECO:0000256" key="4">
    <source>
        <dbReference type="ARBA" id="ARBA00022679"/>
    </source>
</evidence>
<keyword evidence="4" id="KW-0808">Transferase</keyword>
<dbReference type="Proteomes" id="UP000215043">
    <property type="component" value="Chromosome"/>
</dbReference>
<dbReference type="SUPFAM" id="SSF53383">
    <property type="entry name" value="PLP-dependent transferases"/>
    <property type="match status" value="1"/>
</dbReference>
<evidence type="ECO:0000313" key="8">
    <source>
        <dbReference type="Proteomes" id="UP000215043"/>
    </source>
</evidence>
<evidence type="ECO:0000259" key="6">
    <source>
        <dbReference type="Pfam" id="PF00155"/>
    </source>
</evidence>
<comment type="similarity">
    <text evidence="2">Belongs to the class-I pyridoxal-phosphate-dependent aminotransferase family.</text>
</comment>
<dbReference type="EMBL" id="CP022752">
    <property type="protein sequence ID" value="ASU81059.1"/>
    <property type="molecule type" value="Genomic_DNA"/>
</dbReference>
<dbReference type="Gene3D" id="3.40.640.10">
    <property type="entry name" value="Type I PLP-dependent aspartate aminotransferase-like (Major domain)"/>
    <property type="match status" value="1"/>
</dbReference>
<dbReference type="InterPro" id="IPR004839">
    <property type="entry name" value="Aminotransferase_I/II_large"/>
</dbReference>
<proteinExistence type="inferred from homology"/>
<name>A0A223RZ47_9ACTN</name>
<dbReference type="AlphaFoldDB" id="A0A223RZ47"/>
<dbReference type="OrthoDB" id="3469560at2"/>
<dbReference type="CDD" id="cd00609">
    <property type="entry name" value="AAT_like"/>
    <property type="match status" value="1"/>
</dbReference>
<dbReference type="GO" id="GO:0030170">
    <property type="term" value="F:pyridoxal phosphate binding"/>
    <property type="evidence" value="ECO:0007669"/>
    <property type="project" value="InterPro"/>
</dbReference>
<evidence type="ECO:0000256" key="3">
    <source>
        <dbReference type="ARBA" id="ARBA00022576"/>
    </source>
</evidence>
<dbReference type="PANTHER" id="PTHR46383">
    <property type="entry name" value="ASPARTATE AMINOTRANSFERASE"/>
    <property type="match status" value="1"/>
</dbReference>
<accession>A0A223RZ47</accession>
<dbReference type="KEGG" id="aey:CDG81_11700"/>
<dbReference type="InterPro" id="IPR050596">
    <property type="entry name" value="AspAT/PAT-like"/>
</dbReference>
<keyword evidence="3" id="KW-0032">Aminotransferase</keyword>
<evidence type="ECO:0000256" key="1">
    <source>
        <dbReference type="ARBA" id="ARBA00001933"/>
    </source>
</evidence>
<dbReference type="InterPro" id="IPR015424">
    <property type="entry name" value="PyrdxlP-dep_Trfase"/>
</dbReference>
<sequence>MRNPSDVFGPEHLPDRLVDAELVESYRASGGSPEELIYLSLGESWSGAPAGLRGALSEEVPDHAHGYTLSPHGLPELRRALRRHIVTTHDLVPEPDTRSNYEVAVSSNGTRDAMFDFGRLLSASGGHEADRVVLLPNPGWDYSGVFEPLGFRVLPYEVSEQDGYRPDVDSVARLLRESRNSRPHALLLLVLNPQHNPTGADWGTGPVRELIRAALRNRAALLVDDAFYAVHDPGADPTNTLGMLLAEASRSELGTRFPWLAVRTLGKQFHCNGWGLGALTAHPDTLRDLARQAHQHSYGAAVPLQAAMAGWLADSASAAYLESSRRDYADKRGHVARRLVRELGYPEHAGFPGRCTSYVRLRVPEWFSCFSEPASVYRKRCLHEAGVLLGEGSMVSEPALSAPASSHVRFFLGPRQRELDAALDRIVEARLGWWEDSSPRG</sequence>
<reference evidence="7 8" key="1">
    <citation type="submission" date="2017-08" db="EMBL/GenBank/DDBJ databases">
        <title>The complete genome sequence of moderately halophilic actinomycete Actinopolyspora erythraea YIM 90600, the producer of novel erythromycin, novel actinopolysporins A-C and tubercidin.</title>
        <authorList>
            <person name="Yin M."/>
            <person name="Tang S."/>
        </authorList>
    </citation>
    <scope>NUCLEOTIDE SEQUENCE [LARGE SCALE GENOMIC DNA]</scope>
    <source>
        <strain evidence="7 8">YIM 90600</strain>
    </source>
</reference>
<dbReference type="Pfam" id="PF00155">
    <property type="entry name" value="Aminotran_1_2"/>
    <property type="match status" value="1"/>
</dbReference>
<evidence type="ECO:0000256" key="2">
    <source>
        <dbReference type="ARBA" id="ARBA00007441"/>
    </source>
</evidence>
<gene>
    <name evidence="7" type="ORF">CDG81_11700</name>
</gene>
<dbReference type="InterPro" id="IPR015421">
    <property type="entry name" value="PyrdxlP-dep_Trfase_major"/>
</dbReference>
<dbReference type="RefSeq" id="WP_052428199.1">
    <property type="nucleotide sequence ID" value="NZ_CP022752.1"/>
</dbReference>
<protein>
    <recommendedName>
        <fullName evidence="6">Aminotransferase class I/classII large domain-containing protein</fullName>
    </recommendedName>
</protein>
<keyword evidence="5" id="KW-0663">Pyridoxal phosphate</keyword>
<dbReference type="GO" id="GO:0008483">
    <property type="term" value="F:transaminase activity"/>
    <property type="evidence" value="ECO:0007669"/>
    <property type="project" value="UniProtKB-KW"/>
</dbReference>
<evidence type="ECO:0000313" key="7">
    <source>
        <dbReference type="EMBL" id="ASU81059.1"/>
    </source>
</evidence>